<organism evidence="1 2">
    <name type="scientific">Megaselia scalaris</name>
    <name type="common">Humpbacked fly</name>
    <name type="synonym">Phora scalaris</name>
    <dbReference type="NCBI Taxonomy" id="36166"/>
    <lineage>
        <taxon>Eukaryota</taxon>
        <taxon>Metazoa</taxon>
        <taxon>Ecdysozoa</taxon>
        <taxon>Arthropoda</taxon>
        <taxon>Hexapoda</taxon>
        <taxon>Insecta</taxon>
        <taxon>Pterygota</taxon>
        <taxon>Neoptera</taxon>
        <taxon>Endopterygota</taxon>
        <taxon>Diptera</taxon>
        <taxon>Brachycera</taxon>
        <taxon>Muscomorpha</taxon>
        <taxon>Platypezoidea</taxon>
        <taxon>Phoridae</taxon>
        <taxon>Megaseliini</taxon>
        <taxon>Megaselia</taxon>
    </lineage>
</organism>
<name>T1GQV0_MEGSC</name>
<protein>
    <submittedName>
        <fullName evidence="1">Uncharacterized protein</fullName>
    </submittedName>
</protein>
<dbReference type="AlphaFoldDB" id="T1GQV0"/>
<evidence type="ECO:0000313" key="2">
    <source>
        <dbReference type="Proteomes" id="UP000015102"/>
    </source>
</evidence>
<dbReference type="GO" id="GO:0005615">
    <property type="term" value="C:extracellular space"/>
    <property type="evidence" value="ECO:0007669"/>
    <property type="project" value="TreeGrafter"/>
</dbReference>
<dbReference type="SUPFAM" id="SSF53649">
    <property type="entry name" value="Alkaline phosphatase-like"/>
    <property type="match status" value="1"/>
</dbReference>
<dbReference type="PANTHER" id="PTHR10974">
    <property type="entry name" value="FI08016P-RELATED"/>
    <property type="match status" value="1"/>
</dbReference>
<dbReference type="HOGENOM" id="CLU_018076_2_0_1"/>
<accession>T1GQV0</accession>
<dbReference type="Proteomes" id="UP000015102">
    <property type="component" value="Unassembled WGS sequence"/>
</dbReference>
<dbReference type="InterPro" id="IPR004245">
    <property type="entry name" value="DUF229"/>
</dbReference>
<reference evidence="2" key="1">
    <citation type="submission" date="2013-02" db="EMBL/GenBank/DDBJ databases">
        <authorList>
            <person name="Hughes D."/>
        </authorList>
    </citation>
    <scope>NUCLEOTIDE SEQUENCE</scope>
    <source>
        <strain>Durham</strain>
        <strain evidence="2">NC isolate 2 -- Noor lab</strain>
    </source>
</reference>
<proteinExistence type="predicted"/>
<dbReference type="InterPro" id="IPR017850">
    <property type="entry name" value="Alkaline_phosphatase_core_sf"/>
</dbReference>
<dbReference type="EnsemblMetazoa" id="MESCA006015-RA">
    <property type="protein sequence ID" value="MESCA006015-PA"/>
    <property type="gene ID" value="MESCA006015"/>
</dbReference>
<keyword evidence="2" id="KW-1185">Reference proteome</keyword>
<dbReference type="STRING" id="36166.T1GQV0"/>
<reference evidence="1" key="2">
    <citation type="submission" date="2015-06" db="UniProtKB">
        <authorList>
            <consortium name="EnsemblMetazoa"/>
        </authorList>
    </citation>
    <scope>IDENTIFICATION</scope>
</reference>
<evidence type="ECO:0000313" key="1">
    <source>
        <dbReference type="EnsemblMetazoa" id="MESCA006015-PA"/>
    </source>
</evidence>
<sequence>MNRDGYTFLRTNHRSFKSRAWLIIGVLFYLCRLNSTKSFINSENISEFDEDLYLLSTPGCKIRRLDPFDPDIMKTVKIKPYEPCLPYEEYTRISFEPLSKKYTLSVKDDFKNLNCSYQKFFKYGDYGEYVSYESPIFFNKNIDIPETIDQIYVTCRENFREIYKNAYALMHYKKTPKPKVSDPISVVIVGIDSISRSSLIRNMPKTWNYIKSSKHWYHFNGYNRVGAVTYSNVIPLLAGQRVTDDASSCKAIDYEGIDDCPFIGNSLEIWDIYDIFEHATRGFKDPPTDHYLIPFFDLIQERLDIVDNQFCVGYKHGAEYVLDYLIDFVRLYRSSPYFGFFWMNTFSHDDANAAFTMDDTVMKYLQSLEHELKHQNTVVMFLSDHGLRYGPARQAKIALFEENLPMLNLWLPPSLRNNSIVENITLNTQRLVSTYDVYKTIFHLLEMSKFDVEDKLLTDCPNCQSILKPIASIRTCADAGIPSPFCSCNDYEAIAVESDFIISMSREIVMFMNNMKDTHKNGTFSDKCKDLSLGQIKDAHIYKTKIEHDLSLLTTGEKEFIEEVSKEIKAAESLFISFETDPNKAQFEVIILHTKILQSL</sequence>
<dbReference type="CDD" id="cd16021">
    <property type="entry name" value="ALP_like"/>
    <property type="match status" value="1"/>
</dbReference>
<dbReference type="Pfam" id="PF02995">
    <property type="entry name" value="DUF229"/>
    <property type="match status" value="1"/>
</dbReference>
<dbReference type="Gene3D" id="3.40.720.10">
    <property type="entry name" value="Alkaline Phosphatase, subunit A"/>
    <property type="match status" value="1"/>
</dbReference>
<dbReference type="EMBL" id="CAQQ02196723">
    <property type="status" value="NOT_ANNOTATED_CDS"/>
    <property type="molecule type" value="Genomic_DNA"/>
</dbReference>
<dbReference type="PANTHER" id="PTHR10974:SF9">
    <property type="entry name" value="DUF229 DOMAIN CONTAINING PROTEIN-RELATED"/>
    <property type="match status" value="1"/>
</dbReference>
<dbReference type="FunFam" id="3.40.720.10:FF:000017">
    <property type="entry name" value="Predicted protein"/>
    <property type="match status" value="1"/>
</dbReference>
<dbReference type="OMA" id="TYANARC"/>